<dbReference type="Proteomes" id="UP000605259">
    <property type="component" value="Unassembled WGS sequence"/>
</dbReference>
<reference evidence="9" key="1">
    <citation type="journal article" date="2014" name="Int. J. Syst. Evol. Microbiol.">
        <title>Complete genome sequence of Corynebacterium casei LMG S-19264T (=DSM 44701T), isolated from a smear-ripened cheese.</title>
        <authorList>
            <consortium name="US DOE Joint Genome Institute (JGI-PGF)"/>
            <person name="Walter F."/>
            <person name="Albersmeier A."/>
            <person name="Kalinowski J."/>
            <person name="Ruckert C."/>
        </authorList>
    </citation>
    <scope>NUCLEOTIDE SEQUENCE</scope>
    <source>
        <strain evidence="9">CGMCC 1.12698</strain>
    </source>
</reference>
<dbReference type="RefSeq" id="WP_188386608.1">
    <property type="nucleotide sequence ID" value="NZ_BMFK01000001.1"/>
</dbReference>
<keyword evidence="4" id="KW-1003">Cell membrane</keyword>
<evidence type="ECO:0000256" key="2">
    <source>
        <dbReference type="ARBA" id="ARBA00007935"/>
    </source>
</evidence>
<dbReference type="SUPFAM" id="SSF81345">
    <property type="entry name" value="ABC transporter involved in vitamin B12 uptake, BtuC"/>
    <property type="match status" value="1"/>
</dbReference>
<dbReference type="CDD" id="cd06550">
    <property type="entry name" value="TM_ABC_iron-siderophores_like"/>
    <property type="match status" value="1"/>
</dbReference>
<feature type="transmembrane region" description="Helical" evidence="8">
    <location>
        <begin position="210"/>
        <end position="229"/>
    </location>
</feature>
<comment type="similarity">
    <text evidence="2">Belongs to the binding-protein-dependent transport system permease family. FecCD subfamily.</text>
</comment>
<dbReference type="GO" id="GO:0022857">
    <property type="term" value="F:transmembrane transporter activity"/>
    <property type="evidence" value="ECO:0007669"/>
    <property type="project" value="InterPro"/>
</dbReference>
<proteinExistence type="inferred from homology"/>
<evidence type="ECO:0000256" key="5">
    <source>
        <dbReference type="ARBA" id="ARBA00022692"/>
    </source>
</evidence>
<comment type="subcellular location">
    <subcellularLocation>
        <location evidence="1">Cell membrane</location>
        <topology evidence="1">Multi-pass membrane protein</topology>
    </subcellularLocation>
</comment>
<name>A0A917AK75_9BACI</name>
<keyword evidence="7 8" id="KW-0472">Membrane</keyword>
<dbReference type="Pfam" id="PF01032">
    <property type="entry name" value="FecCD"/>
    <property type="match status" value="1"/>
</dbReference>
<accession>A0A917AK75</accession>
<dbReference type="PANTHER" id="PTHR30472">
    <property type="entry name" value="FERRIC ENTEROBACTIN TRANSPORT SYSTEM PERMEASE PROTEIN"/>
    <property type="match status" value="1"/>
</dbReference>
<keyword evidence="10" id="KW-1185">Reference proteome</keyword>
<dbReference type="GO" id="GO:0033214">
    <property type="term" value="P:siderophore-iron import into cell"/>
    <property type="evidence" value="ECO:0007669"/>
    <property type="project" value="TreeGrafter"/>
</dbReference>
<dbReference type="Gene3D" id="1.10.3470.10">
    <property type="entry name" value="ABC transporter involved in vitamin B12 uptake, BtuC"/>
    <property type="match status" value="1"/>
</dbReference>
<feature type="transmembrane region" description="Helical" evidence="8">
    <location>
        <begin position="326"/>
        <end position="345"/>
    </location>
</feature>
<dbReference type="GO" id="GO:0005886">
    <property type="term" value="C:plasma membrane"/>
    <property type="evidence" value="ECO:0007669"/>
    <property type="project" value="UniProtKB-SubCell"/>
</dbReference>
<feature type="transmembrane region" description="Helical" evidence="8">
    <location>
        <begin position="107"/>
        <end position="125"/>
    </location>
</feature>
<feature type="transmembrane region" description="Helical" evidence="8">
    <location>
        <begin position="168"/>
        <end position="189"/>
    </location>
</feature>
<gene>
    <name evidence="9" type="primary">yvrB</name>
    <name evidence="9" type="ORF">GCM10007140_02120</name>
</gene>
<protein>
    <submittedName>
        <fullName evidence="9">ABC transporter permease protein YvrB</fullName>
    </submittedName>
</protein>
<dbReference type="PANTHER" id="PTHR30472:SF25">
    <property type="entry name" value="ABC TRANSPORTER PERMEASE PROTEIN MJ0876-RELATED"/>
    <property type="match status" value="1"/>
</dbReference>
<dbReference type="InterPro" id="IPR000522">
    <property type="entry name" value="ABC_transptr_permease_BtuC"/>
</dbReference>
<dbReference type="FunFam" id="1.10.3470.10:FF:000001">
    <property type="entry name" value="Vitamin B12 ABC transporter permease BtuC"/>
    <property type="match status" value="1"/>
</dbReference>
<evidence type="ECO:0000256" key="8">
    <source>
        <dbReference type="SAM" id="Phobius"/>
    </source>
</evidence>
<sequence length="353" mass="38078">MRKQSIRTYLSNTIALPYIVALTVVALAMIVGVSMGSSSIPLSTVVHIFIQNVFSIQTDQLIDESMVNIVMSIRLPRVLLAFCVGASLALAGAAFQGLLKNPLADPYTLGVSSGASLGAVIVIFFHIQLPFIGSFTLPVISICAAFVTLLLVLFFARMADRKMSVETLILAGIIFSAFLGAVLSLVIALSGEELRQIMSWLMGSVSMRGWAYIQLIVPFLVVSFVLLLFCTRELNALSFGEESASHLGVNVNRTKWIVLISASMLTGAAVAVAGTIGFVGLVIPHLTRMVWGANHVRLLPLSMLYGGAFLIIADLVARTIIAPTELPIGVITAFIGAPIFSYIFFRRRRRKEG</sequence>
<dbReference type="EMBL" id="BMFK01000001">
    <property type="protein sequence ID" value="GGE55337.1"/>
    <property type="molecule type" value="Genomic_DNA"/>
</dbReference>
<feature type="transmembrane region" description="Helical" evidence="8">
    <location>
        <begin position="256"/>
        <end position="286"/>
    </location>
</feature>
<evidence type="ECO:0000313" key="9">
    <source>
        <dbReference type="EMBL" id="GGE55337.1"/>
    </source>
</evidence>
<keyword evidence="5 8" id="KW-0812">Transmembrane</keyword>
<evidence type="ECO:0000256" key="6">
    <source>
        <dbReference type="ARBA" id="ARBA00022989"/>
    </source>
</evidence>
<reference evidence="9" key="2">
    <citation type="submission" date="2020-09" db="EMBL/GenBank/DDBJ databases">
        <authorList>
            <person name="Sun Q."/>
            <person name="Zhou Y."/>
        </authorList>
    </citation>
    <scope>NUCLEOTIDE SEQUENCE</scope>
    <source>
        <strain evidence="9">CGMCC 1.12698</strain>
    </source>
</reference>
<dbReference type="AlphaFoldDB" id="A0A917AK75"/>
<dbReference type="InterPro" id="IPR037294">
    <property type="entry name" value="ABC_BtuC-like"/>
</dbReference>
<evidence type="ECO:0000313" key="10">
    <source>
        <dbReference type="Proteomes" id="UP000605259"/>
    </source>
</evidence>
<feature type="transmembrane region" description="Helical" evidence="8">
    <location>
        <begin position="12"/>
        <end position="33"/>
    </location>
</feature>
<keyword evidence="6 8" id="KW-1133">Transmembrane helix</keyword>
<comment type="caution">
    <text evidence="9">The sequence shown here is derived from an EMBL/GenBank/DDBJ whole genome shotgun (WGS) entry which is preliminary data.</text>
</comment>
<organism evidence="9 10">
    <name type="scientific">Priestia taiwanensis</name>
    <dbReference type="NCBI Taxonomy" id="1347902"/>
    <lineage>
        <taxon>Bacteria</taxon>
        <taxon>Bacillati</taxon>
        <taxon>Bacillota</taxon>
        <taxon>Bacilli</taxon>
        <taxon>Bacillales</taxon>
        <taxon>Bacillaceae</taxon>
        <taxon>Priestia</taxon>
    </lineage>
</organism>
<evidence type="ECO:0000256" key="7">
    <source>
        <dbReference type="ARBA" id="ARBA00023136"/>
    </source>
</evidence>
<feature type="transmembrane region" description="Helical" evidence="8">
    <location>
        <begin position="78"/>
        <end position="95"/>
    </location>
</feature>
<feature type="transmembrane region" description="Helical" evidence="8">
    <location>
        <begin position="137"/>
        <end position="156"/>
    </location>
</feature>
<evidence type="ECO:0000256" key="4">
    <source>
        <dbReference type="ARBA" id="ARBA00022475"/>
    </source>
</evidence>
<evidence type="ECO:0000256" key="1">
    <source>
        <dbReference type="ARBA" id="ARBA00004651"/>
    </source>
</evidence>
<keyword evidence="3" id="KW-0813">Transport</keyword>
<evidence type="ECO:0000256" key="3">
    <source>
        <dbReference type="ARBA" id="ARBA00022448"/>
    </source>
</evidence>